<evidence type="ECO:0000256" key="8">
    <source>
        <dbReference type="ARBA" id="ARBA00022801"/>
    </source>
</evidence>
<evidence type="ECO:0000256" key="2">
    <source>
        <dbReference type="ARBA" id="ARBA00004496"/>
    </source>
</evidence>
<comment type="cofactor">
    <cofactor evidence="1">
        <name>Mg(2+)</name>
        <dbReference type="ChEBI" id="CHEBI:18420"/>
    </cofactor>
</comment>
<name>A0A1M6L1L6_9CLOT</name>
<keyword evidence="8" id="KW-0378">Hydrolase</keyword>
<dbReference type="AlphaFoldDB" id="A0A1M6L1L6"/>
<evidence type="ECO:0000256" key="6">
    <source>
        <dbReference type="ARBA" id="ARBA00022759"/>
    </source>
</evidence>
<keyword evidence="6" id="KW-0255">Endonuclease</keyword>
<evidence type="ECO:0000256" key="11">
    <source>
        <dbReference type="ARBA" id="ARBA00023204"/>
    </source>
</evidence>
<comment type="subcellular location">
    <subcellularLocation>
        <location evidence="2">Cytoplasm</location>
    </subcellularLocation>
</comment>
<dbReference type="GO" id="GO:0006310">
    <property type="term" value="P:DNA recombination"/>
    <property type="evidence" value="ECO:0007669"/>
    <property type="project" value="UniProtKB-KW"/>
</dbReference>
<keyword evidence="7" id="KW-0227">DNA damage</keyword>
<dbReference type="InterPro" id="IPR004612">
    <property type="entry name" value="Resolv_RecU"/>
</dbReference>
<evidence type="ECO:0000256" key="7">
    <source>
        <dbReference type="ARBA" id="ARBA00022763"/>
    </source>
</evidence>
<keyword evidence="5" id="KW-0479">Metal-binding</keyword>
<organism evidence="14 15">
    <name type="scientific">Clostridium amylolyticum</name>
    <dbReference type="NCBI Taxonomy" id="1121298"/>
    <lineage>
        <taxon>Bacteria</taxon>
        <taxon>Bacillati</taxon>
        <taxon>Bacillota</taxon>
        <taxon>Clostridia</taxon>
        <taxon>Eubacteriales</taxon>
        <taxon>Clostridiaceae</taxon>
        <taxon>Clostridium</taxon>
    </lineage>
</organism>
<sequence length="178" mass="20828">MTGYKGKNFDMANKGKGFENEINVVNRHYKIIGKALVQKISTPWQVVRVGKRIVSAFPEEKSTLDFRGTVKGGISISFDCKESEDERGLPLAYIKSHQVEYMRYAIGVNEKTFILCLMKTIKKRFYIDGDTVITYWDRWQENKGRRGFNYIPLNEMKEVEFDKDGYLDYLKVLELRRS</sequence>
<dbReference type="GO" id="GO:0016787">
    <property type="term" value="F:hydrolase activity"/>
    <property type="evidence" value="ECO:0007669"/>
    <property type="project" value="UniProtKB-KW"/>
</dbReference>
<dbReference type="Proteomes" id="UP000184080">
    <property type="component" value="Unassembled WGS sequence"/>
</dbReference>
<dbReference type="SUPFAM" id="SSF52980">
    <property type="entry name" value="Restriction endonuclease-like"/>
    <property type="match status" value="1"/>
</dbReference>
<evidence type="ECO:0000256" key="4">
    <source>
        <dbReference type="ARBA" id="ARBA00022722"/>
    </source>
</evidence>
<dbReference type="STRING" id="1121298.SAMN05444401_3575"/>
<keyword evidence="4" id="KW-0540">Nuclease</keyword>
<dbReference type="InterPro" id="IPR011335">
    <property type="entry name" value="Restrct_endonuc-II-like"/>
</dbReference>
<reference evidence="14 15" key="1">
    <citation type="submission" date="2016-11" db="EMBL/GenBank/DDBJ databases">
        <authorList>
            <person name="Jaros S."/>
            <person name="Januszkiewicz K."/>
            <person name="Wedrychowicz H."/>
        </authorList>
    </citation>
    <scope>NUCLEOTIDE SEQUENCE [LARGE SCALE GENOMIC DNA]</scope>
    <source>
        <strain evidence="14 15">DSM 21864</strain>
    </source>
</reference>
<evidence type="ECO:0000256" key="13">
    <source>
        <dbReference type="ARBA" id="ARBA00029523"/>
    </source>
</evidence>
<evidence type="ECO:0000256" key="10">
    <source>
        <dbReference type="ARBA" id="ARBA00023172"/>
    </source>
</evidence>
<dbReference type="RefSeq" id="WP_073009869.1">
    <property type="nucleotide sequence ID" value="NZ_FQZO01000006.1"/>
</dbReference>
<dbReference type="GO" id="GO:0004519">
    <property type="term" value="F:endonuclease activity"/>
    <property type="evidence" value="ECO:0007669"/>
    <property type="project" value="UniProtKB-KW"/>
</dbReference>
<dbReference type="GO" id="GO:0046872">
    <property type="term" value="F:metal ion binding"/>
    <property type="evidence" value="ECO:0007669"/>
    <property type="project" value="UniProtKB-KW"/>
</dbReference>
<dbReference type="Gene3D" id="3.40.1350.10">
    <property type="match status" value="1"/>
</dbReference>
<keyword evidence="3" id="KW-0963">Cytoplasm</keyword>
<dbReference type="GO" id="GO:0006281">
    <property type="term" value="P:DNA repair"/>
    <property type="evidence" value="ECO:0007669"/>
    <property type="project" value="UniProtKB-KW"/>
</dbReference>
<dbReference type="EMBL" id="FQZO01000006">
    <property type="protein sequence ID" value="SHJ65120.1"/>
    <property type="molecule type" value="Genomic_DNA"/>
</dbReference>
<evidence type="ECO:0000313" key="14">
    <source>
        <dbReference type="EMBL" id="SHJ65120.1"/>
    </source>
</evidence>
<evidence type="ECO:0000256" key="9">
    <source>
        <dbReference type="ARBA" id="ARBA00022842"/>
    </source>
</evidence>
<accession>A0A1M6L1L6</accession>
<evidence type="ECO:0000256" key="5">
    <source>
        <dbReference type="ARBA" id="ARBA00022723"/>
    </source>
</evidence>
<comment type="similarity">
    <text evidence="12">Belongs to the RecU family.</text>
</comment>
<evidence type="ECO:0000313" key="15">
    <source>
        <dbReference type="Proteomes" id="UP000184080"/>
    </source>
</evidence>
<evidence type="ECO:0000256" key="3">
    <source>
        <dbReference type="ARBA" id="ARBA00022490"/>
    </source>
</evidence>
<keyword evidence="9" id="KW-0460">Magnesium</keyword>
<keyword evidence="10" id="KW-0233">DNA recombination</keyword>
<dbReference type="Pfam" id="PF03838">
    <property type="entry name" value="RecU"/>
    <property type="match status" value="1"/>
</dbReference>
<dbReference type="GO" id="GO:0005737">
    <property type="term" value="C:cytoplasm"/>
    <property type="evidence" value="ECO:0007669"/>
    <property type="project" value="UniProtKB-SubCell"/>
</dbReference>
<dbReference type="InterPro" id="IPR011856">
    <property type="entry name" value="tRNA_endonuc-like_dom_sf"/>
</dbReference>
<protein>
    <recommendedName>
        <fullName evidence="13">Holliday junction resolvase RecU</fullName>
    </recommendedName>
</protein>
<evidence type="ECO:0000256" key="12">
    <source>
        <dbReference type="ARBA" id="ARBA00023447"/>
    </source>
</evidence>
<dbReference type="GO" id="GO:0003676">
    <property type="term" value="F:nucleic acid binding"/>
    <property type="evidence" value="ECO:0007669"/>
    <property type="project" value="InterPro"/>
</dbReference>
<keyword evidence="15" id="KW-1185">Reference proteome</keyword>
<gene>
    <name evidence="14" type="ORF">SAMN05444401_3575</name>
</gene>
<keyword evidence="11" id="KW-0234">DNA repair</keyword>
<evidence type="ECO:0000256" key="1">
    <source>
        <dbReference type="ARBA" id="ARBA00001946"/>
    </source>
</evidence>
<proteinExistence type="inferred from homology"/>